<feature type="binding site" evidence="11">
    <location>
        <position position="339"/>
    </location>
    <ligand>
        <name>FMN</name>
        <dbReference type="ChEBI" id="CHEBI:58210"/>
    </ligand>
</feature>
<evidence type="ECO:0000256" key="11">
    <source>
        <dbReference type="HAMAP-Rule" id="MF_00300"/>
    </source>
</evidence>
<evidence type="ECO:0000256" key="1">
    <source>
        <dbReference type="ARBA" id="ARBA00005044"/>
    </source>
</evidence>
<dbReference type="Gene3D" id="3.60.150.10">
    <property type="entry name" value="Chorismate synthase AroC"/>
    <property type="match status" value="1"/>
</dbReference>
<dbReference type="PROSITE" id="PS00787">
    <property type="entry name" value="CHORISMATE_SYNTHASE_1"/>
    <property type="match status" value="1"/>
</dbReference>
<dbReference type="PROSITE" id="PS00789">
    <property type="entry name" value="CHORISMATE_SYNTHASE_3"/>
    <property type="match status" value="1"/>
</dbReference>
<feature type="binding site" evidence="11">
    <location>
        <position position="297"/>
    </location>
    <ligand>
        <name>FMN</name>
        <dbReference type="ChEBI" id="CHEBI:58210"/>
    </ligand>
</feature>
<dbReference type="Proteomes" id="UP000768163">
    <property type="component" value="Unassembled WGS sequence"/>
</dbReference>
<keyword evidence="4 11" id="KW-0028">Amino-acid biosynthesis</keyword>
<dbReference type="GO" id="GO:0004107">
    <property type="term" value="F:chorismate synthase activity"/>
    <property type="evidence" value="ECO:0007669"/>
    <property type="project" value="UniProtKB-UniRule"/>
</dbReference>
<dbReference type="UniPathway" id="UPA00053">
    <property type="reaction ID" value="UER00090"/>
</dbReference>
<dbReference type="GO" id="GO:0010181">
    <property type="term" value="F:FMN binding"/>
    <property type="evidence" value="ECO:0007669"/>
    <property type="project" value="TreeGrafter"/>
</dbReference>
<evidence type="ECO:0000256" key="7">
    <source>
        <dbReference type="ARBA" id="ARBA00022827"/>
    </source>
</evidence>
<dbReference type="PANTHER" id="PTHR21085">
    <property type="entry name" value="CHORISMATE SYNTHASE"/>
    <property type="match status" value="1"/>
</dbReference>
<comment type="pathway">
    <text evidence="1 11 12">Metabolic intermediate biosynthesis; chorismate biosynthesis; chorismate from D-erythrose 4-phosphate and phosphoenolpyruvate: step 7/7.</text>
</comment>
<dbReference type="FunFam" id="3.60.150.10:FF:000002">
    <property type="entry name" value="Chorismate synthase"/>
    <property type="match status" value="1"/>
</dbReference>
<dbReference type="SUPFAM" id="SSF103263">
    <property type="entry name" value="Chorismate synthase, AroC"/>
    <property type="match status" value="1"/>
</dbReference>
<dbReference type="NCBIfam" id="NF003793">
    <property type="entry name" value="PRK05382.1"/>
    <property type="match status" value="1"/>
</dbReference>
<sequence length="374" mass="41015">MNTFGEIFTITTFGESHGKAIGVVIDGCPGGIEISKSEIQHELDKRKPGQSEISTHRKEEDTVEILSGIFEGKTLGTPIAMMIYNKDARSSDYDELKFKLRPGHADWTYKEKFGHIDYRGGGRSSARETACRVAAGAIAKKILNKFKVDVFAYVKEIANIESGISYYKNFDTDKIDEYKKAVEKSDIRCIDVEQGVLMRNAIIKAKNEGESVGGIIEILVLNLPSGIGEPVYGKLGARLAYALMSIPAAKGFETGKGFELSGMKGSEANDEFCIIENKSDNAKKIFTKTNNCGGILGGISNRMPVVVRLAIKPTSSISKMQNTVDIKNFEETTLNVKGRHDPCIVPRAVPVAESMVAITIVDLMMQNNNIPKKF</sequence>
<evidence type="ECO:0000313" key="14">
    <source>
        <dbReference type="EMBL" id="NCS91048.1"/>
    </source>
</evidence>
<dbReference type="PIRSF" id="PIRSF001456">
    <property type="entry name" value="Chorismate_synth"/>
    <property type="match status" value="1"/>
</dbReference>
<proteinExistence type="inferred from homology"/>
<comment type="catalytic activity">
    <reaction evidence="11 12">
        <text>5-O-(1-carboxyvinyl)-3-phosphoshikimate = chorismate + phosphate</text>
        <dbReference type="Rhea" id="RHEA:21020"/>
        <dbReference type="ChEBI" id="CHEBI:29748"/>
        <dbReference type="ChEBI" id="CHEBI:43474"/>
        <dbReference type="ChEBI" id="CHEBI:57701"/>
        <dbReference type="EC" id="4.2.3.5"/>
    </reaction>
</comment>
<feature type="binding site" evidence="11">
    <location>
        <begin position="312"/>
        <end position="316"/>
    </location>
    <ligand>
        <name>FMN</name>
        <dbReference type="ChEBI" id="CHEBI:58210"/>
    </ligand>
</feature>
<keyword evidence="10 11" id="KW-0456">Lyase</keyword>
<evidence type="ECO:0000256" key="5">
    <source>
        <dbReference type="ARBA" id="ARBA00022630"/>
    </source>
</evidence>
<comment type="cofactor">
    <cofactor evidence="11 12">
        <name>FMNH2</name>
        <dbReference type="ChEBI" id="CHEBI:57618"/>
    </cofactor>
    <text evidence="11 12">Reduced FMN (FMNH(2)).</text>
</comment>
<comment type="caution">
    <text evidence="11">Lacks conserved residue(s) required for the propagation of feature annotation.</text>
</comment>
<dbReference type="GO" id="GO:0008652">
    <property type="term" value="P:amino acid biosynthetic process"/>
    <property type="evidence" value="ECO:0007669"/>
    <property type="project" value="UniProtKB-KW"/>
</dbReference>
<dbReference type="NCBIfam" id="TIGR00033">
    <property type="entry name" value="aroC"/>
    <property type="match status" value="1"/>
</dbReference>
<evidence type="ECO:0000256" key="6">
    <source>
        <dbReference type="ARBA" id="ARBA00022643"/>
    </source>
</evidence>
<evidence type="ECO:0000256" key="2">
    <source>
        <dbReference type="ARBA" id="ARBA00008014"/>
    </source>
</evidence>
<keyword evidence="5 11" id="KW-0285">Flavoprotein</keyword>
<evidence type="ECO:0000256" key="10">
    <source>
        <dbReference type="ARBA" id="ARBA00023239"/>
    </source>
</evidence>
<organism evidence="14 15">
    <name type="scientific">Candidatus Altarchaeum hamiconexum</name>
    <dbReference type="NCBI Taxonomy" id="1803513"/>
    <lineage>
        <taxon>Archaea</taxon>
        <taxon>Candidatus Altarchaeota</taxon>
        <taxon>Candidatus Altiarchaeia</taxon>
        <taxon>Candidatus Altarchaeales</taxon>
        <taxon>Candidatus Altarchaeaceae</taxon>
        <taxon>Candidatus Altarchaeum</taxon>
    </lineage>
</organism>
<keyword evidence="8 11" id="KW-0521">NADP</keyword>
<dbReference type="InterPro" id="IPR020541">
    <property type="entry name" value="Chorismate_synthase_CS"/>
</dbReference>
<comment type="similarity">
    <text evidence="2 11 12">Belongs to the chorismate synthase family.</text>
</comment>
<name>A0A8J7Z108_9ARCH</name>
<reference evidence="14" key="1">
    <citation type="submission" date="2019-11" db="EMBL/GenBank/DDBJ databases">
        <title>Lipid analysis of CO2-rich subsurface aquifers suggests an autotrophy-based deep biosphere with lysolipids enriched in CPR bacteria.</title>
        <authorList>
            <person name="Probst A.J."/>
            <person name="Elling F.J."/>
            <person name="Castelle C.J."/>
            <person name="Zhu Q."/>
            <person name="Elvert M."/>
            <person name="Birarda G."/>
            <person name="Holman H.-Y."/>
            <person name="Lane K.R."/>
            <person name="Ladd B."/>
            <person name="Ryan M.C."/>
            <person name="Woyke T."/>
            <person name="Hinrichs K.-U."/>
            <person name="Banfield J.F."/>
        </authorList>
    </citation>
    <scope>NUCLEOTIDE SEQUENCE</scope>
    <source>
        <strain evidence="13">CG_2015-01_33_1645</strain>
        <strain evidence="14">CG_2015-04_33_537</strain>
    </source>
</reference>
<dbReference type="AlphaFoldDB" id="A0A8J7Z108"/>
<dbReference type="HAMAP" id="MF_00300">
    <property type="entry name" value="Chorismate_synth"/>
    <property type="match status" value="1"/>
</dbReference>
<dbReference type="EMBL" id="JAACQH010000021">
    <property type="protein sequence ID" value="NCS91048.1"/>
    <property type="molecule type" value="Genomic_DNA"/>
</dbReference>
<dbReference type="EC" id="4.2.3.5" evidence="3 11"/>
<dbReference type="GO" id="GO:0009423">
    <property type="term" value="P:chorismate biosynthetic process"/>
    <property type="evidence" value="ECO:0007669"/>
    <property type="project" value="UniProtKB-UniRule"/>
</dbReference>
<gene>
    <name evidence="11 14" type="primary">aroC</name>
    <name evidence="14" type="ORF">GW779_01295</name>
    <name evidence="13" type="ORF">GW910_00830</name>
</gene>
<dbReference type="InterPro" id="IPR035904">
    <property type="entry name" value="Chorismate_synth_AroC_sf"/>
</dbReference>
<evidence type="ECO:0000256" key="8">
    <source>
        <dbReference type="ARBA" id="ARBA00022857"/>
    </source>
</evidence>
<feature type="binding site" evidence="11">
    <location>
        <position position="46"/>
    </location>
    <ligand>
        <name>NADP(+)</name>
        <dbReference type="ChEBI" id="CHEBI:58349"/>
    </ligand>
</feature>
<evidence type="ECO:0000256" key="3">
    <source>
        <dbReference type="ARBA" id="ARBA00013036"/>
    </source>
</evidence>
<feature type="binding site" evidence="11">
    <location>
        <begin position="123"/>
        <end position="125"/>
    </location>
    <ligand>
        <name>FMN</name>
        <dbReference type="ChEBI" id="CHEBI:58210"/>
    </ligand>
</feature>
<dbReference type="EMBL" id="JAACVF010000019">
    <property type="protein sequence ID" value="NCN64611.1"/>
    <property type="molecule type" value="Genomic_DNA"/>
</dbReference>
<dbReference type="GO" id="GO:0009073">
    <property type="term" value="P:aromatic amino acid family biosynthetic process"/>
    <property type="evidence" value="ECO:0007669"/>
    <property type="project" value="UniProtKB-KW"/>
</dbReference>
<evidence type="ECO:0000256" key="9">
    <source>
        <dbReference type="ARBA" id="ARBA00023141"/>
    </source>
</evidence>
<keyword evidence="9 11" id="KW-0057">Aromatic amino acid biosynthesis</keyword>
<evidence type="ECO:0000313" key="13">
    <source>
        <dbReference type="EMBL" id="NCN64611.1"/>
    </source>
</evidence>
<accession>A0A8J7Z108</accession>
<comment type="caution">
    <text evidence="14">The sequence shown here is derived from an EMBL/GenBank/DDBJ whole genome shotgun (WGS) entry which is preliminary data.</text>
</comment>
<comment type="function">
    <text evidence="11">Catalyzes the anti-1,4-elimination of the C-3 phosphate and the C-6 proR hydrogen from 5-enolpyruvylshikimate-3-phosphate (EPSP) to yield chorismate, which is the branch point compound that serves as the starting substrate for the three terminal pathways of aromatic amino acid biosynthesis. This reaction introduces a second double bond into the aromatic ring system.</text>
</comment>
<keyword evidence="7 11" id="KW-0274">FAD</keyword>
<dbReference type="CDD" id="cd07304">
    <property type="entry name" value="Chorismate_synthase"/>
    <property type="match status" value="1"/>
</dbReference>
<evidence type="ECO:0000313" key="15">
    <source>
        <dbReference type="Proteomes" id="UP000738826"/>
    </source>
</evidence>
<dbReference type="PANTHER" id="PTHR21085:SF0">
    <property type="entry name" value="CHORISMATE SYNTHASE"/>
    <property type="match status" value="1"/>
</dbReference>
<evidence type="ECO:0000256" key="12">
    <source>
        <dbReference type="RuleBase" id="RU000605"/>
    </source>
</evidence>
<dbReference type="Proteomes" id="UP000738826">
    <property type="component" value="Unassembled WGS sequence"/>
</dbReference>
<dbReference type="InterPro" id="IPR000453">
    <property type="entry name" value="Chorismate_synth"/>
</dbReference>
<dbReference type="GO" id="GO:0005829">
    <property type="term" value="C:cytosol"/>
    <property type="evidence" value="ECO:0007669"/>
    <property type="project" value="TreeGrafter"/>
</dbReference>
<protein>
    <recommendedName>
        <fullName evidence="3 11">Chorismate synthase</fullName>
        <shortName evidence="11">CS</shortName>
        <ecNumber evidence="3 11">4.2.3.5</ecNumber>
    </recommendedName>
    <alternativeName>
        <fullName evidence="11">5-enolpyruvylshikimate-3-phosphate phospholyase</fullName>
    </alternativeName>
</protein>
<evidence type="ECO:0000256" key="4">
    <source>
        <dbReference type="ARBA" id="ARBA00022605"/>
    </source>
</evidence>
<dbReference type="Pfam" id="PF01264">
    <property type="entry name" value="Chorismate_synt"/>
    <property type="match status" value="1"/>
</dbReference>
<keyword evidence="6 11" id="KW-0288">FMN</keyword>
<dbReference type="PROSITE" id="PS00788">
    <property type="entry name" value="CHORISMATE_SYNTHASE_2"/>
    <property type="match status" value="1"/>
</dbReference>